<dbReference type="Pfam" id="PF02861">
    <property type="entry name" value="Clp_N"/>
    <property type="match status" value="1"/>
</dbReference>
<dbReference type="Gene3D" id="3.40.50.300">
    <property type="entry name" value="P-loop containing nucleotide triphosphate hydrolases"/>
    <property type="match status" value="2"/>
</dbReference>
<evidence type="ECO:0000313" key="10">
    <source>
        <dbReference type="Proteomes" id="UP000825935"/>
    </source>
</evidence>
<dbReference type="SUPFAM" id="SSF81923">
    <property type="entry name" value="Double Clp-N motif"/>
    <property type="match status" value="1"/>
</dbReference>
<dbReference type="PANTHER" id="PTHR43572:SF13">
    <property type="entry name" value="PROTEIN SUPPRESSOR OF MAX2 1"/>
    <property type="match status" value="1"/>
</dbReference>
<dbReference type="PROSITE" id="PS51903">
    <property type="entry name" value="CLP_R"/>
    <property type="match status" value="1"/>
</dbReference>
<dbReference type="OMA" id="KKWNDAC"/>
<dbReference type="GO" id="GO:0005524">
    <property type="term" value="F:ATP binding"/>
    <property type="evidence" value="ECO:0007669"/>
    <property type="project" value="InterPro"/>
</dbReference>
<dbReference type="InterPro" id="IPR027417">
    <property type="entry name" value="P-loop_NTPase"/>
</dbReference>
<evidence type="ECO:0000256" key="1">
    <source>
        <dbReference type="ARBA" id="ARBA00008675"/>
    </source>
</evidence>
<evidence type="ECO:0000256" key="6">
    <source>
        <dbReference type="PROSITE-ProRule" id="PRU01251"/>
    </source>
</evidence>
<dbReference type="Proteomes" id="UP000825935">
    <property type="component" value="Chromosome 17"/>
</dbReference>
<dbReference type="EMBL" id="CM035422">
    <property type="protein sequence ID" value="KAH7374000.1"/>
    <property type="molecule type" value="Genomic_DNA"/>
</dbReference>
<keyword evidence="4" id="KW-0805">Transcription regulation</keyword>
<feature type="domain" description="Clp R" evidence="8">
    <location>
        <begin position="8"/>
        <end position="168"/>
    </location>
</feature>
<dbReference type="GO" id="GO:0016887">
    <property type="term" value="F:ATP hydrolysis activity"/>
    <property type="evidence" value="ECO:0007669"/>
    <property type="project" value="InterPro"/>
</dbReference>
<reference evidence="9" key="1">
    <citation type="submission" date="2021-08" db="EMBL/GenBank/DDBJ databases">
        <title>WGS assembly of Ceratopteris richardii.</title>
        <authorList>
            <person name="Marchant D.B."/>
            <person name="Chen G."/>
            <person name="Jenkins J."/>
            <person name="Shu S."/>
            <person name="Leebens-Mack J."/>
            <person name="Grimwood J."/>
            <person name="Schmutz J."/>
            <person name="Soltis P."/>
            <person name="Soltis D."/>
            <person name="Chen Z.-H."/>
        </authorList>
    </citation>
    <scope>NUCLEOTIDE SEQUENCE</scope>
    <source>
        <strain evidence="9">Whitten #5841</strain>
        <tissue evidence="9">Leaf</tissue>
    </source>
</reference>
<dbReference type="InterPro" id="IPR058680">
    <property type="entry name" value="NBD_SMAX1-like"/>
</dbReference>
<dbReference type="PANTHER" id="PTHR43572">
    <property type="entry name" value="CHAPERONE PROTEIN CLPD, CHLOROPLASTIC"/>
    <property type="match status" value="1"/>
</dbReference>
<keyword evidence="2" id="KW-0934">Plastid</keyword>
<keyword evidence="10" id="KW-1185">Reference proteome</keyword>
<gene>
    <name evidence="9" type="ORF">KP509_17G083300</name>
</gene>
<dbReference type="SUPFAM" id="SSF52540">
    <property type="entry name" value="P-loop containing nucleoside triphosphate hydrolases"/>
    <property type="match status" value="1"/>
</dbReference>
<feature type="region of interest" description="Disordered" evidence="7">
    <location>
        <begin position="496"/>
        <end position="515"/>
    </location>
</feature>
<evidence type="ECO:0000313" key="9">
    <source>
        <dbReference type="EMBL" id="KAH7374000.1"/>
    </source>
</evidence>
<organism evidence="9 10">
    <name type="scientific">Ceratopteris richardii</name>
    <name type="common">Triangle waterfern</name>
    <dbReference type="NCBI Taxonomy" id="49495"/>
    <lineage>
        <taxon>Eukaryota</taxon>
        <taxon>Viridiplantae</taxon>
        <taxon>Streptophyta</taxon>
        <taxon>Embryophyta</taxon>
        <taxon>Tracheophyta</taxon>
        <taxon>Polypodiopsida</taxon>
        <taxon>Polypodiidae</taxon>
        <taxon>Polypodiales</taxon>
        <taxon>Pteridineae</taxon>
        <taxon>Pteridaceae</taxon>
        <taxon>Parkerioideae</taxon>
        <taxon>Ceratopteris</taxon>
    </lineage>
</organism>
<comment type="caution">
    <text evidence="9">The sequence shown here is derived from an EMBL/GenBank/DDBJ whole genome shotgun (WGS) entry which is preliminary data.</text>
</comment>
<dbReference type="InterPro" id="IPR051650">
    <property type="entry name" value="SL_signaling_regulator"/>
</dbReference>
<comment type="similarity">
    <text evidence="1">Belongs to the ClpA/ClpB family.</text>
</comment>
<dbReference type="InterPro" id="IPR004176">
    <property type="entry name" value="Clp_R_N"/>
</dbReference>
<evidence type="ECO:0000256" key="7">
    <source>
        <dbReference type="SAM" id="MobiDB-lite"/>
    </source>
</evidence>
<dbReference type="Gene3D" id="1.10.1780.10">
    <property type="entry name" value="Clp, N-terminal domain"/>
    <property type="match status" value="1"/>
</dbReference>
<accession>A0A8T2T1E7</accession>
<evidence type="ECO:0000256" key="3">
    <source>
        <dbReference type="ARBA" id="ARBA00022737"/>
    </source>
</evidence>
<dbReference type="InterPro" id="IPR003959">
    <property type="entry name" value="ATPase_AAA_core"/>
</dbReference>
<protein>
    <recommendedName>
        <fullName evidence="8">Clp R domain-containing protein</fullName>
    </recommendedName>
</protein>
<keyword evidence="3 6" id="KW-0677">Repeat</keyword>
<dbReference type="OrthoDB" id="1929681at2759"/>
<name>A0A8T2T1E7_CERRI</name>
<dbReference type="Pfam" id="PF23569">
    <property type="entry name" value="NBD_SMAX1"/>
    <property type="match status" value="1"/>
</dbReference>
<dbReference type="AlphaFoldDB" id="A0A8T2T1E7"/>
<evidence type="ECO:0000256" key="5">
    <source>
        <dbReference type="ARBA" id="ARBA00023163"/>
    </source>
</evidence>
<sequence>MRAGVNTVQQTLTPEAANILMQAVSEARRRGHAQATPVHVAATLLASPNSPLRRACLQTHPHSSQLPQCRALELCFNIALDQLQAAQGPLPNGQPSYSNALVAALKRAQAHQRRGCPEQQQQPLLAVKVELEQLIISILDDPRVSRVMREAGFNSTDVKSHLEEIASHHASPLVIPDTIRLPLGVTPIDQMGFPLGVVRPSLLGGFSLPHHINRFSNGAATQERTDLQHHMRPFRITPSPYMNPILLKSGSAIPSVTCEESNQVLEVFLRKKSRNPLLMGDSAARVDDIVKDVIQRLERGTGPEQLHGVKVISANLSCMTLINASKEDLCSRFAELNKSVQELICSGGVVIHMGNLQWLEKQVRSTGSQTAGFYPVQHAASEMKELLARHRDCNRVWLMASATNHTYQNCQALYPSFESQWDFCPISIGASRISTLSTARCSSQGTGIDSLTLSLLPSSGASSQPKVPSEDDGQKLTCCADCSKKYERDAALLQEQECPKNPESPQSCSSSIESPSKAIVDQSLQPSVGSQPALPLWLQKALPAGSSSIATTTNEVREKTPSFSMRLQELRKKWNRTCRNLHSDHLPSWSESIEVSQQQPSPLSSQVSGNPSECTLSLLRERSIAPKPILETLTSLSGHHPSSNVMPLNAKIPGIQSTKTHQLLQARAHNERVHENNNCSPSMLRLSWQTPHSAMPMMRSTEAAVPCSTSESVTQCQPSRTFLRMNPELLGQLCKSLAKKVSWQPKIISSIASTVVQCRAGLSKRAGGLSLRGDTWLLFLGYDRPGKRLMAEALAECSFGDNKKPICMSFGKHQDVSSPDTWNLGLNVPLRGKMPLDQLAEAVRHNPSSLLYLEDLEQADSIFRSSLTRAMSKGRLVDSSGREVSFNSVIVVMTSSVGTCSEVSTTSICGTQNRNDCSQQHNEDHGSYLQASHELNQANKRKPSWNVHGDSDENESSKLLKRSNCGRGLDLDLNMAAEDNDKAPVFTSHVPTQDACSVTGNTKPDLSDEDVLRGARIQLGEFCDLVDAAVVFASPV</sequence>
<evidence type="ECO:0000256" key="2">
    <source>
        <dbReference type="ARBA" id="ARBA00022528"/>
    </source>
</evidence>
<evidence type="ECO:0000256" key="4">
    <source>
        <dbReference type="ARBA" id="ARBA00023015"/>
    </source>
</evidence>
<evidence type="ECO:0000259" key="8">
    <source>
        <dbReference type="PROSITE" id="PS51903"/>
    </source>
</evidence>
<feature type="compositionally biased region" description="Low complexity" evidence="7">
    <location>
        <begin position="595"/>
        <end position="608"/>
    </location>
</feature>
<feature type="region of interest" description="Disordered" evidence="7">
    <location>
        <begin position="590"/>
        <end position="612"/>
    </location>
</feature>
<dbReference type="InterPro" id="IPR036628">
    <property type="entry name" value="Clp_N_dom_sf"/>
</dbReference>
<keyword evidence="5" id="KW-0804">Transcription</keyword>
<proteinExistence type="inferred from homology"/>
<dbReference type="Pfam" id="PF07724">
    <property type="entry name" value="AAA_2"/>
    <property type="match status" value="1"/>
</dbReference>
<keyword evidence="2" id="KW-0150">Chloroplast</keyword>
<feature type="compositionally biased region" description="Low complexity" evidence="7">
    <location>
        <begin position="503"/>
        <end position="515"/>
    </location>
</feature>